<accession>M3AX10</accession>
<dbReference type="STRING" id="383855.M3AX10"/>
<reference evidence="1 2" key="1">
    <citation type="journal article" date="2012" name="PLoS Pathog.">
        <title>Diverse lifestyles and strategies of plant pathogenesis encoded in the genomes of eighteen Dothideomycetes fungi.</title>
        <authorList>
            <person name="Ohm R.A."/>
            <person name="Feau N."/>
            <person name="Henrissat B."/>
            <person name="Schoch C.L."/>
            <person name="Horwitz B.A."/>
            <person name="Barry K.W."/>
            <person name="Condon B.J."/>
            <person name="Copeland A.C."/>
            <person name="Dhillon B."/>
            <person name="Glaser F."/>
            <person name="Hesse C.N."/>
            <person name="Kosti I."/>
            <person name="LaButti K."/>
            <person name="Lindquist E.A."/>
            <person name="Lucas S."/>
            <person name="Salamov A.A."/>
            <person name="Bradshaw R.E."/>
            <person name="Ciuffetti L."/>
            <person name="Hamelin R.C."/>
            <person name="Kema G.H.J."/>
            <person name="Lawrence C."/>
            <person name="Scott J.A."/>
            <person name="Spatafora J.W."/>
            <person name="Turgeon B.G."/>
            <person name="de Wit P.J.G.M."/>
            <person name="Zhong S."/>
            <person name="Goodwin S.B."/>
            <person name="Grigoriev I.V."/>
        </authorList>
    </citation>
    <scope>NUCLEOTIDE SEQUENCE [LARGE SCALE GENOMIC DNA]</scope>
    <source>
        <strain evidence="1 2">CIRAD86</strain>
    </source>
</reference>
<dbReference type="OrthoDB" id="449487at2759"/>
<name>M3AX10_PSEFD</name>
<feature type="non-terminal residue" evidence="1">
    <location>
        <position position="164"/>
    </location>
</feature>
<organism evidence="1 2">
    <name type="scientific">Pseudocercospora fijiensis (strain CIRAD86)</name>
    <name type="common">Black leaf streak disease fungus</name>
    <name type="synonym">Mycosphaerella fijiensis</name>
    <dbReference type="NCBI Taxonomy" id="383855"/>
    <lineage>
        <taxon>Eukaryota</taxon>
        <taxon>Fungi</taxon>
        <taxon>Dikarya</taxon>
        <taxon>Ascomycota</taxon>
        <taxon>Pezizomycotina</taxon>
        <taxon>Dothideomycetes</taxon>
        <taxon>Dothideomycetidae</taxon>
        <taxon>Mycosphaerellales</taxon>
        <taxon>Mycosphaerellaceae</taxon>
        <taxon>Pseudocercospora</taxon>
    </lineage>
</organism>
<evidence type="ECO:0000313" key="1">
    <source>
        <dbReference type="EMBL" id="EME81633.1"/>
    </source>
</evidence>
<protein>
    <recommendedName>
        <fullName evidence="3">Metallo-beta-lactamase domain-containing protein</fullName>
    </recommendedName>
</protein>
<dbReference type="InterPro" id="IPR036866">
    <property type="entry name" value="RibonucZ/Hydroxyglut_hydro"/>
</dbReference>
<dbReference type="KEGG" id="pfj:MYCFIDRAFT_16744"/>
<feature type="non-terminal residue" evidence="1">
    <location>
        <position position="1"/>
    </location>
</feature>
<dbReference type="GeneID" id="19332246"/>
<dbReference type="SUPFAM" id="SSF56281">
    <property type="entry name" value="Metallo-hydrolase/oxidoreductase"/>
    <property type="match status" value="1"/>
</dbReference>
<dbReference type="VEuPathDB" id="FungiDB:MYCFIDRAFT_16744"/>
<dbReference type="EMBL" id="KB446559">
    <property type="protein sequence ID" value="EME81633.1"/>
    <property type="molecule type" value="Genomic_DNA"/>
</dbReference>
<dbReference type="Proteomes" id="UP000016932">
    <property type="component" value="Unassembled WGS sequence"/>
</dbReference>
<evidence type="ECO:0008006" key="3">
    <source>
        <dbReference type="Google" id="ProtNLM"/>
    </source>
</evidence>
<sequence length="164" mass="18754">PLIHTLFEELTETWQYLVADPITLHAIIIDPHLDNPPSSTKISTIAADRMISVVTQNHYRVDRILHTHESPHHASSAWYIRARLLEKTGVAPRVTIGRNMAAVQRVLRRKFCMNDSSSWTPDFEFHTQDFSDGREFLIGWLKVTVLHFRSGSLAFVIGRHVFAG</sequence>
<gene>
    <name evidence="1" type="ORF">MYCFIDRAFT_16744</name>
</gene>
<keyword evidence="2" id="KW-1185">Reference proteome</keyword>
<dbReference type="AlphaFoldDB" id="M3AX10"/>
<dbReference type="eggNOG" id="KOG0814">
    <property type="taxonomic scope" value="Eukaryota"/>
</dbReference>
<evidence type="ECO:0000313" key="2">
    <source>
        <dbReference type="Proteomes" id="UP000016932"/>
    </source>
</evidence>
<dbReference type="HOGENOM" id="CLU_030571_6_2_1"/>
<dbReference type="Gene3D" id="3.60.15.10">
    <property type="entry name" value="Ribonuclease Z/Hydroxyacylglutathione hydrolase-like"/>
    <property type="match status" value="1"/>
</dbReference>
<proteinExistence type="predicted"/>
<dbReference type="RefSeq" id="XP_007926910.1">
    <property type="nucleotide sequence ID" value="XM_007928719.1"/>
</dbReference>